<keyword evidence="1" id="KW-0472">Membrane</keyword>
<evidence type="ECO:0000313" key="4">
    <source>
        <dbReference type="WBParaSite" id="NBR_0001939901-mRNA-1"/>
    </source>
</evidence>
<feature type="transmembrane region" description="Helical" evidence="1">
    <location>
        <begin position="21"/>
        <end position="43"/>
    </location>
</feature>
<dbReference type="AlphaFoldDB" id="A0A0N4YQ77"/>
<reference evidence="2 3" key="2">
    <citation type="submission" date="2018-11" db="EMBL/GenBank/DDBJ databases">
        <authorList>
            <consortium name="Pathogen Informatics"/>
        </authorList>
    </citation>
    <scope>NUCLEOTIDE SEQUENCE [LARGE SCALE GENOMIC DNA]</scope>
</reference>
<sequence length="120" mass="13677">MLNAGRSQSQSSLNRVPKIIPGLHILGQVAMIVAQLIAVAFTLTVRQRLHLKLEDAWRDQPGCGKNGECQPVRRFLYSESLLIWIFCVIHLIASAIVCEIRSHTERRRLLKESEEEEDDD</sequence>
<evidence type="ECO:0000256" key="1">
    <source>
        <dbReference type="SAM" id="Phobius"/>
    </source>
</evidence>
<keyword evidence="3" id="KW-1185">Reference proteome</keyword>
<dbReference type="Proteomes" id="UP000271162">
    <property type="component" value="Unassembled WGS sequence"/>
</dbReference>
<keyword evidence="1" id="KW-0812">Transmembrane</keyword>
<proteinExistence type="predicted"/>
<dbReference type="EMBL" id="UYSL01024147">
    <property type="protein sequence ID" value="VDL83134.1"/>
    <property type="molecule type" value="Genomic_DNA"/>
</dbReference>
<evidence type="ECO:0000313" key="3">
    <source>
        <dbReference type="Proteomes" id="UP000271162"/>
    </source>
</evidence>
<protein>
    <submittedName>
        <fullName evidence="2 4">Uncharacterized protein</fullName>
    </submittedName>
</protein>
<reference evidence="4" key="1">
    <citation type="submission" date="2017-02" db="UniProtKB">
        <authorList>
            <consortium name="WormBaseParasite"/>
        </authorList>
    </citation>
    <scope>IDENTIFICATION</scope>
</reference>
<gene>
    <name evidence="2" type="ORF">NBR_LOCUS19400</name>
</gene>
<dbReference type="OMA" id="QIAMICA"/>
<organism evidence="4">
    <name type="scientific">Nippostrongylus brasiliensis</name>
    <name type="common">Rat hookworm</name>
    <dbReference type="NCBI Taxonomy" id="27835"/>
    <lineage>
        <taxon>Eukaryota</taxon>
        <taxon>Metazoa</taxon>
        <taxon>Ecdysozoa</taxon>
        <taxon>Nematoda</taxon>
        <taxon>Chromadorea</taxon>
        <taxon>Rhabditida</taxon>
        <taxon>Rhabditina</taxon>
        <taxon>Rhabditomorpha</taxon>
        <taxon>Strongyloidea</taxon>
        <taxon>Heligmosomidae</taxon>
        <taxon>Nippostrongylus</taxon>
    </lineage>
</organism>
<keyword evidence="1" id="KW-1133">Transmembrane helix</keyword>
<accession>A0A0N4YQ77</accession>
<dbReference type="WBParaSite" id="NBR_0001939901-mRNA-1">
    <property type="protein sequence ID" value="NBR_0001939901-mRNA-1"/>
    <property type="gene ID" value="NBR_0001939901"/>
</dbReference>
<name>A0A0N4YQ77_NIPBR</name>
<evidence type="ECO:0000313" key="2">
    <source>
        <dbReference type="EMBL" id="VDL83134.1"/>
    </source>
</evidence>
<feature type="transmembrane region" description="Helical" evidence="1">
    <location>
        <begin position="81"/>
        <end position="100"/>
    </location>
</feature>